<dbReference type="STRING" id="97972.A0A2V1D327"/>
<dbReference type="InterPro" id="IPR016169">
    <property type="entry name" value="FAD-bd_PCMH_sub2"/>
</dbReference>
<feature type="chain" id="PRO_5015965608" evidence="5">
    <location>
        <begin position="19"/>
        <end position="534"/>
    </location>
</feature>
<evidence type="ECO:0000259" key="6">
    <source>
        <dbReference type="PROSITE" id="PS51387"/>
    </source>
</evidence>
<dbReference type="InterPro" id="IPR006094">
    <property type="entry name" value="Oxid_FAD_bind_N"/>
</dbReference>
<evidence type="ECO:0000313" key="7">
    <source>
        <dbReference type="EMBL" id="PVH92431.1"/>
    </source>
</evidence>
<proteinExistence type="inferred from homology"/>
<evidence type="ECO:0000256" key="5">
    <source>
        <dbReference type="SAM" id="SignalP"/>
    </source>
</evidence>
<dbReference type="InterPro" id="IPR016167">
    <property type="entry name" value="FAD-bd_PCMH_sub1"/>
</dbReference>
<evidence type="ECO:0000256" key="4">
    <source>
        <dbReference type="ARBA" id="ARBA00023002"/>
    </source>
</evidence>
<dbReference type="PROSITE" id="PS51387">
    <property type="entry name" value="FAD_PCMH"/>
    <property type="match status" value="1"/>
</dbReference>
<keyword evidence="5" id="KW-0732">Signal</keyword>
<dbReference type="Gene3D" id="3.30.465.10">
    <property type="match status" value="1"/>
</dbReference>
<comment type="similarity">
    <text evidence="1">Belongs to the oxygen-dependent FAD-linked oxidoreductase family.</text>
</comment>
<dbReference type="EMBL" id="KZ805684">
    <property type="protein sequence ID" value="PVH92431.1"/>
    <property type="molecule type" value="Genomic_DNA"/>
</dbReference>
<dbReference type="InterPro" id="IPR050416">
    <property type="entry name" value="FAD-linked_Oxidoreductase"/>
</dbReference>
<dbReference type="GO" id="GO:0071949">
    <property type="term" value="F:FAD binding"/>
    <property type="evidence" value="ECO:0007669"/>
    <property type="project" value="InterPro"/>
</dbReference>
<feature type="signal peptide" evidence="5">
    <location>
        <begin position="1"/>
        <end position="18"/>
    </location>
</feature>
<dbReference type="Pfam" id="PF01565">
    <property type="entry name" value="FAD_binding_4"/>
    <property type="match status" value="1"/>
</dbReference>
<dbReference type="Gene3D" id="3.40.462.20">
    <property type="match status" value="1"/>
</dbReference>
<dbReference type="SUPFAM" id="SSF56176">
    <property type="entry name" value="FAD-binding/transporter-associated domain-like"/>
    <property type="match status" value="1"/>
</dbReference>
<dbReference type="InterPro" id="IPR016166">
    <property type="entry name" value="FAD-bd_PCMH"/>
</dbReference>
<dbReference type="GO" id="GO:0016491">
    <property type="term" value="F:oxidoreductase activity"/>
    <property type="evidence" value="ECO:0007669"/>
    <property type="project" value="UniProtKB-KW"/>
</dbReference>
<dbReference type="PANTHER" id="PTHR42973:SF34">
    <property type="entry name" value="FAD BINDING DOMAIN PROTEIN (AFU_ORTHOLOGUE AFUA_3G02770)"/>
    <property type="match status" value="1"/>
</dbReference>
<dbReference type="Gene3D" id="3.30.43.10">
    <property type="entry name" value="Uridine Diphospho-n-acetylenolpyruvylglucosamine Reductase, domain 2"/>
    <property type="match status" value="1"/>
</dbReference>
<evidence type="ECO:0000313" key="8">
    <source>
        <dbReference type="Proteomes" id="UP000244855"/>
    </source>
</evidence>
<protein>
    <submittedName>
        <fullName evidence="7">FAD binding domain-containing protein</fullName>
    </submittedName>
</protein>
<keyword evidence="2" id="KW-0285">Flavoprotein</keyword>
<keyword evidence="4" id="KW-0560">Oxidoreductase</keyword>
<keyword evidence="8" id="KW-1185">Reference proteome</keyword>
<organism evidence="7 8">
    <name type="scientific">Periconia macrospinosa</name>
    <dbReference type="NCBI Taxonomy" id="97972"/>
    <lineage>
        <taxon>Eukaryota</taxon>
        <taxon>Fungi</taxon>
        <taxon>Dikarya</taxon>
        <taxon>Ascomycota</taxon>
        <taxon>Pezizomycotina</taxon>
        <taxon>Dothideomycetes</taxon>
        <taxon>Pleosporomycetidae</taxon>
        <taxon>Pleosporales</taxon>
        <taxon>Massarineae</taxon>
        <taxon>Periconiaceae</taxon>
        <taxon>Periconia</taxon>
    </lineage>
</organism>
<dbReference type="PANTHER" id="PTHR42973">
    <property type="entry name" value="BINDING OXIDOREDUCTASE, PUTATIVE (AFU_ORTHOLOGUE AFUA_1G17690)-RELATED"/>
    <property type="match status" value="1"/>
</dbReference>
<keyword evidence="3" id="KW-0274">FAD</keyword>
<sequence>MRTSLSLFLGLIARQNLGQSTFEPSNFNVTKALLENGVNVSSIPGLEGLVQRSSPSACSIACSALQTVFGKTKVISQGSTVYDTFTAAYWSVQQEELDPYCIFKPGKAVEVSTVVLLSRLTQCPFTVKSGGHAAFAGASSIQGGIVVALQSLNSVTLSTDKKIASIGPGNIWYDVYTQLEPQNLTVIGGRVAAIGVGGLTLGGGISFFSNIYGWACDNVASFEVVTASGVIVTASPFSYPDLYWALRGGGPNFGVVTKFNLNTIKQGLMWGGGRLFLEPQFSDVIRAFYNLGKGSAEDPNAAQIMSFAYAQNTKFVQADLQYAKPVANASIFSEYLSIPNYVTDTTRVRSLSDLTVQFNASNPSGLRETYWAATFKLDLNFTSFIKDIFFDELTAIADAPSLVPAATLQVITVPQLQNMANNGGNPLGLYESSGPLILLNLNMMWANLVDDARILKANSNIIKRTIAEAKSRGLANDYLYMNYASQFQAVVPSYGASNQQKLKMVAKKYDPRGIFQTLEPGYFKLDGAPNVSTP</sequence>
<accession>A0A2V1D327</accession>
<name>A0A2V1D327_9PLEO</name>
<dbReference type="AlphaFoldDB" id="A0A2V1D327"/>
<evidence type="ECO:0000256" key="2">
    <source>
        <dbReference type="ARBA" id="ARBA00022630"/>
    </source>
</evidence>
<feature type="domain" description="FAD-binding PCMH-type" evidence="6">
    <location>
        <begin position="95"/>
        <end position="266"/>
    </location>
</feature>
<dbReference type="InterPro" id="IPR036318">
    <property type="entry name" value="FAD-bd_PCMH-like_sf"/>
</dbReference>
<dbReference type="OrthoDB" id="2151789at2759"/>
<gene>
    <name evidence="7" type="ORF">DM02DRAFT_619939</name>
</gene>
<dbReference type="Proteomes" id="UP000244855">
    <property type="component" value="Unassembled WGS sequence"/>
</dbReference>
<reference evidence="7 8" key="1">
    <citation type="journal article" date="2018" name="Sci. Rep.">
        <title>Comparative genomics provides insights into the lifestyle and reveals functional heterogeneity of dark septate endophytic fungi.</title>
        <authorList>
            <person name="Knapp D.G."/>
            <person name="Nemeth J.B."/>
            <person name="Barry K."/>
            <person name="Hainaut M."/>
            <person name="Henrissat B."/>
            <person name="Johnson J."/>
            <person name="Kuo A."/>
            <person name="Lim J.H.P."/>
            <person name="Lipzen A."/>
            <person name="Nolan M."/>
            <person name="Ohm R.A."/>
            <person name="Tamas L."/>
            <person name="Grigoriev I.V."/>
            <person name="Spatafora J.W."/>
            <person name="Nagy L.G."/>
            <person name="Kovacs G.M."/>
        </authorList>
    </citation>
    <scope>NUCLEOTIDE SEQUENCE [LARGE SCALE GENOMIC DNA]</scope>
    <source>
        <strain evidence="7 8">DSE2036</strain>
    </source>
</reference>
<evidence type="ECO:0000256" key="1">
    <source>
        <dbReference type="ARBA" id="ARBA00005466"/>
    </source>
</evidence>
<evidence type="ECO:0000256" key="3">
    <source>
        <dbReference type="ARBA" id="ARBA00022827"/>
    </source>
</evidence>